<dbReference type="Proteomes" id="UP000054815">
    <property type="component" value="Unassembled WGS sequence"/>
</dbReference>
<protein>
    <submittedName>
        <fullName evidence="1">Uncharacterized protein</fullName>
    </submittedName>
</protein>
<dbReference type="AlphaFoldDB" id="A0A0V0XPN0"/>
<sequence>MHTNLDVDTVLRCAPYVDDCYPDNFFLYKMGKTSFTEQLKGFAKGDRCLNTDQYSEAQLSDGHWGQRFRSLLLSYERSYGSKLLLIPLLDLSFHIAIENVFHMYDIAEPTKDKPVMLTSMEFLTPSTEQSLFKMRINNGTGFT</sequence>
<gene>
    <name evidence="1" type="ORF">T4E_11799</name>
</gene>
<accession>A0A0V0XPN0</accession>
<organism evidence="1 2">
    <name type="scientific">Trichinella pseudospiralis</name>
    <name type="common">Parasitic roundworm</name>
    <dbReference type="NCBI Taxonomy" id="6337"/>
    <lineage>
        <taxon>Eukaryota</taxon>
        <taxon>Metazoa</taxon>
        <taxon>Ecdysozoa</taxon>
        <taxon>Nematoda</taxon>
        <taxon>Enoplea</taxon>
        <taxon>Dorylaimia</taxon>
        <taxon>Trichinellida</taxon>
        <taxon>Trichinellidae</taxon>
        <taxon>Trichinella</taxon>
    </lineage>
</organism>
<name>A0A0V0XPN0_TRIPS</name>
<evidence type="ECO:0000313" key="2">
    <source>
        <dbReference type="Proteomes" id="UP000054815"/>
    </source>
</evidence>
<dbReference type="EMBL" id="JYDU01000180">
    <property type="protein sequence ID" value="KRX89958.1"/>
    <property type="molecule type" value="Genomic_DNA"/>
</dbReference>
<reference evidence="1 2" key="1">
    <citation type="submission" date="2015-01" db="EMBL/GenBank/DDBJ databases">
        <title>Evolution of Trichinella species and genotypes.</title>
        <authorList>
            <person name="Korhonen P.K."/>
            <person name="Edoardo P."/>
            <person name="Giuseppe L.R."/>
            <person name="Gasser R.B."/>
        </authorList>
    </citation>
    <scope>NUCLEOTIDE SEQUENCE [LARGE SCALE GENOMIC DNA]</scope>
    <source>
        <strain evidence="1">ISS141</strain>
    </source>
</reference>
<proteinExistence type="predicted"/>
<comment type="caution">
    <text evidence="1">The sequence shown here is derived from an EMBL/GenBank/DDBJ whole genome shotgun (WGS) entry which is preliminary data.</text>
</comment>
<evidence type="ECO:0000313" key="1">
    <source>
        <dbReference type="EMBL" id="KRX89958.1"/>
    </source>
</evidence>